<dbReference type="InterPro" id="IPR058750">
    <property type="entry name" value="TPR_Epg5"/>
</dbReference>
<dbReference type="InterPro" id="IPR059030">
    <property type="entry name" value="TPR_Epg5_mid"/>
</dbReference>
<dbReference type="Pfam" id="PF26573">
    <property type="entry name" value="TPR_Epg5_2"/>
    <property type="match status" value="1"/>
</dbReference>
<feature type="transmembrane region" description="Helical" evidence="3">
    <location>
        <begin position="126"/>
        <end position="149"/>
    </location>
</feature>
<gene>
    <name evidence="6" type="ORF">Anas_03118</name>
</gene>
<dbReference type="PANTHER" id="PTHR31139:SF4">
    <property type="entry name" value="ECTOPIC P GRANULES PROTEIN 5 HOMOLOG"/>
    <property type="match status" value="1"/>
</dbReference>
<comment type="similarity">
    <text evidence="1">Belongs to the EPG5 family.</text>
</comment>
<organism evidence="6 7">
    <name type="scientific">Armadillidium nasatum</name>
    <dbReference type="NCBI Taxonomy" id="96803"/>
    <lineage>
        <taxon>Eukaryota</taxon>
        <taxon>Metazoa</taxon>
        <taxon>Ecdysozoa</taxon>
        <taxon>Arthropoda</taxon>
        <taxon>Crustacea</taxon>
        <taxon>Multicrustacea</taxon>
        <taxon>Malacostraca</taxon>
        <taxon>Eumalacostraca</taxon>
        <taxon>Peracarida</taxon>
        <taxon>Isopoda</taxon>
        <taxon>Oniscidea</taxon>
        <taxon>Crinocheta</taxon>
        <taxon>Armadillidiidae</taxon>
        <taxon>Armadillidium</taxon>
    </lineage>
</organism>
<keyword evidence="3" id="KW-0812">Transmembrane</keyword>
<comment type="caution">
    <text evidence="6">The sequence shown here is derived from an EMBL/GenBank/DDBJ whole genome shotgun (WGS) entry which is preliminary data.</text>
</comment>
<evidence type="ECO:0000259" key="5">
    <source>
        <dbReference type="Pfam" id="PF26573"/>
    </source>
</evidence>
<feature type="transmembrane region" description="Helical" evidence="3">
    <location>
        <begin position="100"/>
        <end position="120"/>
    </location>
</feature>
<dbReference type="PANTHER" id="PTHR31139">
    <property type="entry name" value="ECTOPIC P GRANULES PROTEIN 5 HOMOLOG"/>
    <property type="match status" value="1"/>
</dbReference>
<dbReference type="Pfam" id="PF26103">
    <property type="entry name" value="TPR_Epg5"/>
    <property type="match status" value="1"/>
</dbReference>
<keyword evidence="2" id="KW-0072">Autophagy</keyword>
<evidence type="ECO:0000259" key="4">
    <source>
        <dbReference type="Pfam" id="PF26103"/>
    </source>
</evidence>
<reference evidence="6 7" key="1">
    <citation type="journal article" date="2019" name="PLoS Biol.">
        <title>Sex chromosomes control vertical transmission of feminizing Wolbachia symbionts in an isopod.</title>
        <authorList>
            <person name="Becking T."/>
            <person name="Chebbi M.A."/>
            <person name="Giraud I."/>
            <person name="Moumen B."/>
            <person name="Laverre T."/>
            <person name="Caubet Y."/>
            <person name="Peccoud J."/>
            <person name="Gilbert C."/>
            <person name="Cordaux R."/>
        </authorList>
    </citation>
    <scope>NUCLEOTIDE SEQUENCE [LARGE SCALE GENOMIC DNA]</scope>
    <source>
        <strain evidence="6">ANa2</strain>
        <tissue evidence="6">Whole body excluding digestive tract and cuticle</tissue>
    </source>
</reference>
<keyword evidence="3" id="KW-0472">Membrane</keyword>
<dbReference type="GO" id="GO:0097352">
    <property type="term" value="P:autophagosome maturation"/>
    <property type="evidence" value="ECO:0007669"/>
    <property type="project" value="TreeGrafter"/>
</dbReference>
<dbReference type="AlphaFoldDB" id="A0A5N5SYM6"/>
<evidence type="ECO:0000256" key="1">
    <source>
        <dbReference type="ARBA" id="ARBA00010948"/>
    </source>
</evidence>
<dbReference type="InterPro" id="IPR051436">
    <property type="entry name" value="Autophagy-related_EPG5"/>
</dbReference>
<feature type="non-terminal residue" evidence="6">
    <location>
        <position position="1"/>
    </location>
</feature>
<accession>A0A5N5SYM6</accession>
<evidence type="ECO:0000313" key="6">
    <source>
        <dbReference type="EMBL" id="KAB7499057.1"/>
    </source>
</evidence>
<dbReference type="Proteomes" id="UP000326759">
    <property type="component" value="Unassembled WGS sequence"/>
</dbReference>
<feature type="domain" description="Epg5-like central TPR repeats" evidence="4">
    <location>
        <begin position="424"/>
        <end position="814"/>
    </location>
</feature>
<dbReference type="EMBL" id="SEYY01018721">
    <property type="protein sequence ID" value="KAB7499057.1"/>
    <property type="molecule type" value="Genomic_DNA"/>
</dbReference>
<evidence type="ECO:0000256" key="2">
    <source>
        <dbReference type="ARBA" id="ARBA00023006"/>
    </source>
</evidence>
<protein>
    <submittedName>
        <fullName evidence="6">Ectopic P granules protein 5-like protein</fullName>
    </submittedName>
</protein>
<evidence type="ECO:0000256" key="3">
    <source>
        <dbReference type="SAM" id="Phobius"/>
    </source>
</evidence>
<name>A0A5N5SYM6_9CRUS</name>
<keyword evidence="7" id="KW-1185">Reference proteome</keyword>
<dbReference type="GO" id="GO:0005737">
    <property type="term" value="C:cytoplasm"/>
    <property type="evidence" value="ECO:0007669"/>
    <property type="project" value="TreeGrafter"/>
</dbReference>
<feature type="domain" description="Epg5-like TPR" evidence="5">
    <location>
        <begin position="6"/>
        <end position="104"/>
    </location>
</feature>
<evidence type="ECO:0000313" key="7">
    <source>
        <dbReference type="Proteomes" id="UP000326759"/>
    </source>
</evidence>
<sequence length="931" mass="106223">QFDCSSVIYKFYEGFINGNFLKKIKYSFSDALTFWESELAKEKNLESEESNDKQERRKKRFLTKLVSTLSAMSNWLEETKLYETGLYIPALPPQLMPKKLLLIFQVLYLHNSVFAHLLIMNGRFSFKLFIFISILHFVSGLSSVNFTMYRCWLKLRQFSHPSSPPSSISSSPGHSSGLSDSKEFHHRRSLESLSPSECIVKRLKEYDSPKPPPPLPSIVQKYSRTKTKPINRESILYDMDRYTDLIVSHSRNVNLKSKEMCATDCVFVELLPQLWANPVTKKVVSAKCTPKRNSKTAECSGPASVVVEYSEKRLNEGIKARLDQNREQYSSLYNFSIQAPSLQVCEAALQLEDLVNTVVSWHKSFSVDNDERMSLVLYGRELFYHFVKLTSEDTNAYPPAKQLITSCADALGQEFLHGHKDCQDTLIMQVLKSTPQFGVLLSPHFTPMVTPVETYLSNYSSLGSNISSHPDLCFMLLSKFEMESWLRVKKISRSQRSKLIKCICQTLSSLMSMADEGTITCLELYRVHLRAILNYNFPEHYAEILIQLLEISTMSADFGDVRRNIWYDFLNTTSHGTTEFRPEMNNEEVLEAIKVYAQTQILLSPAMVKDTIALLASHFVHQRVEFGLYGLYSRYKSDVTPVVILMGMMSFTYILTASMTSNHKEEELGQEIWTNLEGLWTAWVAPLGGKARASCPQWIQDLTLDKTVLLPWTPGNATNPAKAVGMFASTLAFFHYTYSDYKVLSMLLEYYHQTFASSAVKDHILTVLHSQLLSIPWHHLAPSLKDLEIFSKIIDEYLPECHSFIGNIFIQISWEKVVQSFTSRSPSSVEIANCHDQNRTSIEGDGNALTKTPVAKLHVLLLNILVRVSMEPSVRQSGLLHPLLLSACNFEWHVVDAKNFETVLNWFVMSCDPRIALEMDNRNPIDVSLIR</sequence>
<proteinExistence type="inferred from homology"/>
<dbReference type="OrthoDB" id="75419at2759"/>
<keyword evidence="3" id="KW-1133">Transmembrane helix</keyword>